<feature type="domain" description="NAD-dependent epimerase/dehydratase" evidence="3">
    <location>
        <begin position="7"/>
        <end position="266"/>
    </location>
</feature>
<accession>A0A517LHV7</accession>
<name>A0A517LHV7_9PEZI</name>
<dbReference type="STRING" id="50376.A0A517LHV7"/>
<keyword evidence="1" id="KW-0560">Oxidoreductase</keyword>
<evidence type="ECO:0000256" key="2">
    <source>
        <dbReference type="ARBA" id="ARBA00023445"/>
    </source>
</evidence>
<protein>
    <recommendedName>
        <fullName evidence="3">NAD-dependent epimerase/dehydratase domain-containing protein</fullName>
    </recommendedName>
</protein>
<sequence length="353" mass="38406">MNAKPIVLLTGATGFVGAHVLSQLLESKYAVLAPVRSESKATFLKAKYPNQVSSGALTFMTIPDLSAPGALDAVLQESNVQYILHIASPFFVSTQDPIKELVEPAVAATKNVLSSAIGSGRALKKVVILSSFASVQHAFDEPRAGYVYTEQDWNPVTLSQASTNGILGYMASKTFAEKAGWEAFESAKERKEILWDLVTFCPPMVYGPPLHEIDVAKGIGGLNTSLQILLGSITKPGKVASPPLPHWVDVRDVALAHVKALAVPAGRSERILLCAGPAYYEDGLTWLRKKGVEGLGDEGDKCDAETWFSIDVSNAEKMLEIEWRDFETCVEDVWKWAETVRLVGQWRVASYPL</sequence>
<dbReference type="SUPFAM" id="SSF51735">
    <property type="entry name" value="NAD(P)-binding Rossmann-fold domains"/>
    <property type="match status" value="1"/>
</dbReference>
<dbReference type="Proteomes" id="UP000316270">
    <property type="component" value="Chromosome 13"/>
</dbReference>
<evidence type="ECO:0000256" key="1">
    <source>
        <dbReference type="ARBA" id="ARBA00023002"/>
    </source>
</evidence>
<dbReference type="Pfam" id="PF01370">
    <property type="entry name" value="Epimerase"/>
    <property type="match status" value="1"/>
</dbReference>
<dbReference type="OrthoDB" id="2735536at2759"/>
<comment type="similarity">
    <text evidence="2">Belongs to the NAD(P)-dependent epimerase/dehydratase family. Dihydroflavonol-4-reductase subfamily.</text>
</comment>
<dbReference type="PANTHER" id="PTHR10366">
    <property type="entry name" value="NAD DEPENDENT EPIMERASE/DEHYDRATASE"/>
    <property type="match status" value="1"/>
</dbReference>
<dbReference type="Gene3D" id="3.40.50.720">
    <property type="entry name" value="NAD(P)-binding Rossmann-like Domain"/>
    <property type="match status" value="1"/>
</dbReference>
<gene>
    <name evidence="4" type="ORF">FKW77_000322</name>
</gene>
<keyword evidence="5" id="KW-1185">Reference proteome</keyword>
<evidence type="ECO:0000313" key="5">
    <source>
        <dbReference type="Proteomes" id="UP000316270"/>
    </source>
</evidence>
<dbReference type="InterPro" id="IPR036291">
    <property type="entry name" value="NAD(P)-bd_dom_sf"/>
</dbReference>
<dbReference type="PANTHER" id="PTHR10366:SF564">
    <property type="entry name" value="STEROL-4-ALPHA-CARBOXYLATE 3-DEHYDROGENASE, DECARBOXYLATING"/>
    <property type="match status" value="1"/>
</dbReference>
<proteinExistence type="inferred from homology"/>
<organism evidence="4 5">
    <name type="scientific">Venturia effusa</name>
    <dbReference type="NCBI Taxonomy" id="50376"/>
    <lineage>
        <taxon>Eukaryota</taxon>
        <taxon>Fungi</taxon>
        <taxon>Dikarya</taxon>
        <taxon>Ascomycota</taxon>
        <taxon>Pezizomycotina</taxon>
        <taxon>Dothideomycetes</taxon>
        <taxon>Pleosporomycetidae</taxon>
        <taxon>Venturiales</taxon>
        <taxon>Venturiaceae</taxon>
        <taxon>Venturia</taxon>
    </lineage>
</organism>
<dbReference type="EMBL" id="CP042197">
    <property type="protein sequence ID" value="QDS75224.1"/>
    <property type="molecule type" value="Genomic_DNA"/>
</dbReference>
<evidence type="ECO:0000313" key="4">
    <source>
        <dbReference type="EMBL" id="QDS75224.1"/>
    </source>
</evidence>
<evidence type="ECO:0000259" key="3">
    <source>
        <dbReference type="Pfam" id="PF01370"/>
    </source>
</evidence>
<dbReference type="InterPro" id="IPR001509">
    <property type="entry name" value="Epimerase_deHydtase"/>
</dbReference>
<dbReference type="InterPro" id="IPR050425">
    <property type="entry name" value="NAD(P)_dehydrat-like"/>
</dbReference>
<dbReference type="GO" id="GO:0016616">
    <property type="term" value="F:oxidoreductase activity, acting on the CH-OH group of donors, NAD or NADP as acceptor"/>
    <property type="evidence" value="ECO:0007669"/>
    <property type="project" value="TreeGrafter"/>
</dbReference>
<dbReference type="AlphaFoldDB" id="A0A517LHV7"/>
<reference evidence="4 5" key="1">
    <citation type="submission" date="2019-07" db="EMBL/GenBank/DDBJ databases">
        <title>Finished genome of Venturia effusa.</title>
        <authorList>
            <person name="Young C.A."/>
            <person name="Cox M.P."/>
            <person name="Ganley A.R.D."/>
            <person name="David W.J."/>
        </authorList>
    </citation>
    <scope>NUCLEOTIDE SEQUENCE [LARGE SCALE GENOMIC DNA]</scope>
    <source>
        <strain evidence="5">albino</strain>
    </source>
</reference>